<dbReference type="EMBL" id="QXGB01000069">
    <property type="protein sequence ID" value="KAE9232949.1"/>
    <property type="molecule type" value="Genomic_DNA"/>
</dbReference>
<dbReference type="EMBL" id="QXGF01000414">
    <property type="protein sequence ID" value="KAE8940590.1"/>
    <property type="molecule type" value="Genomic_DNA"/>
</dbReference>
<dbReference type="Proteomes" id="UP000440732">
    <property type="component" value="Unassembled WGS sequence"/>
</dbReference>
<accession>A0A6A3TKJ3</accession>
<reference evidence="8 9" key="1">
    <citation type="submission" date="2018-08" db="EMBL/GenBank/DDBJ databases">
        <title>Genomic investigation of the strawberry pathogen Phytophthora fragariae indicates pathogenicity is determined by transcriptional variation in three key races.</title>
        <authorList>
            <person name="Adams T.M."/>
            <person name="Armitage A.D."/>
            <person name="Sobczyk M.K."/>
            <person name="Bates H.J."/>
            <person name="Dunwell J.M."/>
            <person name="Nellist C.F."/>
            <person name="Harrison R.J."/>
        </authorList>
    </citation>
    <scope>NUCLEOTIDE SEQUENCE [LARGE SCALE GENOMIC DNA]</scope>
    <source>
        <strain evidence="7 10">A4</strain>
        <strain evidence="6 11">BC-1</strain>
        <strain evidence="5 9">NOV-27</strain>
        <strain evidence="3 12">NOV-5</strain>
        <strain evidence="4 13">NOV-71</strain>
        <strain evidence="2 8">NOV-9</strain>
    </source>
</reference>
<evidence type="ECO:0000313" key="5">
    <source>
        <dbReference type="EMBL" id="KAE9232949.1"/>
    </source>
</evidence>
<gene>
    <name evidence="7" type="ORF">PF001_g2252</name>
    <name evidence="6" type="ORF">PF002_g9758</name>
    <name evidence="5" type="ORF">PF005_g2517</name>
    <name evidence="3" type="ORF">PF006_g15242</name>
    <name evidence="4" type="ORF">PF007_g2460</name>
    <name evidence="2" type="ORF">PF009_g9601</name>
</gene>
<evidence type="ECO:0000313" key="12">
    <source>
        <dbReference type="Proteomes" id="UP000440732"/>
    </source>
</evidence>
<dbReference type="EMBL" id="QXGD01000411">
    <property type="protein sequence ID" value="KAE9240463.1"/>
    <property type="molecule type" value="Genomic_DNA"/>
</dbReference>
<evidence type="ECO:0000313" key="11">
    <source>
        <dbReference type="Proteomes" id="UP000440367"/>
    </source>
</evidence>
<protein>
    <submittedName>
        <fullName evidence="4">Uncharacterized protein</fullName>
    </submittedName>
</protein>
<evidence type="ECO:0000313" key="9">
    <source>
        <dbReference type="Proteomes" id="UP000433483"/>
    </source>
</evidence>
<proteinExistence type="predicted"/>
<dbReference type="EMBL" id="QXGA01000995">
    <property type="protein sequence ID" value="KAE9132612.1"/>
    <property type="molecule type" value="Genomic_DNA"/>
</dbReference>
<keyword evidence="9" id="KW-1185">Reference proteome</keyword>
<feature type="chain" id="PRO_5036166126" evidence="1">
    <location>
        <begin position="17"/>
        <end position="103"/>
    </location>
</feature>
<sequence length="103" mass="11292">MLSTGIFILNLLGVGCLDCDPAQSALHFRDKSRPFSRANSNPYRVQALAAIRAAETDLYQPQLVLSSILSLRRTLRGRPDFFAFSLSLIRTGEADSMSAEAVC</sequence>
<dbReference type="Proteomes" id="UP000441208">
    <property type="component" value="Unassembled WGS sequence"/>
</dbReference>
<name>A0A6A3TKJ3_9STRA</name>
<evidence type="ECO:0000256" key="1">
    <source>
        <dbReference type="SAM" id="SignalP"/>
    </source>
</evidence>
<evidence type="ECO:0000313" key="3">
    <source>
        <dbReference type="EMBL" id="KAE9132612.1"/>
    </source>
</evidence>
<dbReference type="EMBL" id="QXGE01000061">
    <property type="protein sequence ID" value="KAE9326822.1"/>
    <property type="molecule type" value="Genomic_DNA"/>
</dbReference>
<evidence type="ECO:0000313" key="7">
    <source>
        <dbReference type="EMBL" id="KAE9326822.1"/>
    </source>
</evidence>
<evidence type="ECO:0000313" key="2">
    <source>
        <dbReference type="EMBL" id="KAE8940590.1"/>
    </source>
</evidence>
<evidence type="ECO:0000313" key="8">
    <source>
        <dbReference type="Proteomes" id="UP000429523"/>
    </source>
</evidence>
<feature type="signal peptide" evidence="1">
    <location>
        <begin position="1"/>
        <end position="16"/>
    </location>
</feature>
<evidence type="ECO:0000313" key="6">
    <source>
        <dbReference type="EMBL" id="KAE9240463.1"/>
    </source>
</evidence>
<comment type="caution">
    <text evidence="4">The sequence shown here is derived from an EMBL/GenBank/DDBJ whole genome shotgun (WGS) entry which is preliminary data.</text>
</comment>
<evidence type="ECO:0000313" key="13">
    <source>
        <dbReference type="Proteomes" id="UP000441208"/>
    </source>
</evidence>
<organism evidence="4 13">
    <name type="scientific">Phytophthora fragariae</name>
    <dbReference type="NCBI Taxonomy" id="53985"/>
    <lineage>
        <taxon>Eukaryota</taxon>
        <taxon>Sar</taxon>
        <taxon>Stramenopiles</taxon>
        <taxon>Oomycota</taxon>
        <taxon>Peronosporomycetes</taxon>
        <taxon>Peronosporales</taxon>
        <taxon>Peronosporaceae</taxon>
        <taxon>Phytophthora</taxon>
    </lineage>
</organism>
<dbReference type="Proteomes" id="UP000433483">
    <property type="component" value="Unassembled WGS sequence"/>
</dbReference>
<dbReference type="AlphaFoldDB" id="A0A6A3TKJ3"/>
<dbReference type="Proteomes" id="UP000429523">
    <property type="component" value="Unassembled WGS sequence"/>
</dbReference>
<keyword evidence="1" id="KW-0732">Signal</keyword>
<dbReference type="Proteomes" id="UP000437068">
    <property type="component" value="Unassembled WGS sequence"/>
</dbReference>
<evidence type="ECO:0000313" key="4">
    <source>
        <dbReference type="EMBL" id="KAE9135733.1"/>
    </source>
</evidence>
<evidence type="ECO:0000313" key="10">
    <source>
        <dbReference type="Proteomes" id="UP000437068"/>
    </source>
</evidence>
<dbReference type="EMBL" id="QXFZ01000066">
    <property type="protein sequence ID" value="KAE9135733.1"/>
    <property type="molecule type" value="Genomic_DNA"/>
</dbReference>
<dbReference type="Proteomes" id="UP000440367">
    <property type="component" value="Unassembled WGS sequence"/>
</dbReference>